<dbReference type="OrthoDB" id="6400929at2"/>
<organism evidence="2 3">
    <name type="scientific">Shewanella pealeana (strain ATCC 700345 / ANG-SQ1)</name>
    <dbReference type="NCBI Taxonomy" id="398579"/>
    <lineage>
        <taxon>Bacteria</taxon>
        <taxon>Pseudomonadati</taxon>
        <taxon>Pseudomonadota</taxon>
        <taxon>Gammaproteobacteria</taxon>
        <taxon>Alteromonadales</taxon>
        <taxon>Shewanellaceae</taxon>
        <taxon>Shewanella</taxon>
    </lineage>
</organism>
<dbReference type="HOGENOM" id="CLU_172550_0_0_6"/>
<dbReference type="EMBL" id="CP000851">
    <property type="protein sequence ID" value="ABV89080.1"/>
    <property type="molecule type" value="Genomic_DNA"/>
</dbReference>
<feature type="signal peptide" evidence="1">
    <location>
        <begin position="1"/>
        <end position="24"/>
    </location>
</feature>
<keyword evidence="1" id="KW-0732">Signal</keyword>
<evidence type="ECO:0000256" key="1">
    <source>
        <dbReference type="SAM" id="SignalP"/>
    </source>
</evidence>
<gene>
    <name evidence="2" type="ordered locus">Spea_3769</name>
</gene>
<protein>
    <recommendedName>
        <fullName evidence="4">MSHA biogenesis protein MshK</fullName>
    </recommendedName>
</protein>
<dbReference type="STRING" id="398579.Spea_3769"/>
<evidence type="ECO:0008006" key="4">
    <source>
        <dbReference type="Google" id="ProtNLM"/>
    </source>
</evidence>
<dbReference type="RefSeq" id="WP_012156962.1">
    <property type="nucleotide sequence ID" value="NC_009901.1"/>
</dbReference>
<keyword evidence="3" id="KW-1185">Reference proteome</keyword>
<dbReference type="Proteomes" id="UP000002608">
    <property type="component" value="Chromosome"/>
</dbReference>
<dbReference type="KEGG" id="spl:Spea_3769"/>
<name>A8H943_SHEPA</name>
<feature type="chain" id="PRO_5002722560" description="MSHA biogenesis protein MshK" evidence="1">
    <location>
        <begin position="25"/>
        <end position="112"/>
    </location>
</feature>
<reference evidence="2 3" key="1">
    <citation type="submission" date="2007-10" db="EMBL/GenBank/DDBJ databases">
        <title>Complete sequence of Shewanella pealeana ATCC 700345.</title>
        <authorList>
            <consortium name="US DOE Joint Genome Institute"/>
            <person name="Copeland A."/>
            <person name="Lucas S."/>
            <person name="Lapidus A."/>
            <person name="Barry K."/>
            <person name="Glavina del Rio T."/>
            <person name="Dalin E."/>
            <person name="Tice H."/>
            <person name="Pitluck S."/>
            <person name="Chertkov O."/>
            <person name="Brettin T."/>
            <person name="Bruce D."/>
            <person name="Detter J.C."/>
            <person name="Han C."/>
            <person name="Schmutz J."/>
            <person name="Larimer F."/>
            <person name="Land M."/>
            <person name="Hauser L."/>
            <person name="Kyrpides N."/>
            <person name="Kim E."/>
            <person name="Zhao J.-S.Z."/>
            <person name="Manno D."/>
            <person name="Hawari J."/>
            <person name="Richardson P."/>
        </authorList>
    </citation>
    <scope>NUCLEOTIDE SEQUENCE [LARGE SCALE GENOMIC DNA]</scope>
    <source>
        <strain evidence="3">ATCC 700345 / ANG-SQ1</strain>
    </source>
</reference>
<proteinExistence type="predicted"/>
<sequence length="112" mass="11896">MLPKKSSALLIAFLCSTLGLNLNAATLRDPTKPGYSSGKSASVKTTTNKSLVLNSIVKKDNSAYAVINNQIFTLGESVKGVKIVHIGIDSVSLADGRKLTMFQAITDFKGHN</sequence>
<accession>A8H943</accession>
<dbReference type="eggNOG" id="ENOG5033AIK">
    <property type="taxonomic scope" value="Bacteria"/>
</dbReference>
<evidence type="ECO:0000313" key="3">
    <source>
        <dbReference type="Proteomes" id="UP000002608"/>
    </source>
</evidence>
<evidence type="ECO:0000313" key="2">
    <source>
        <dbReference type="EMBL" id="ABV89080.1"/>
    </source>
</evidence>
<dbReference type="AlphaFoldDB" id="A8H943"/>